<dbReference type="Proteomes" id="UP000515152">
    <property type="component" value="Chromosome 14"/>
</dbReference>
<accession>A0A6P3VMC0</accession>
<dbReference type="PANTHER" id="PTHR33766">
    <property type="entry name" value="PROTEIN FAM181B"/>
    <property type="match status" value="1"/>
</dbReference>
<dbReference type="InterPro" id="IPR053819">
    <property type="entry name" value="TEADIR3_omega_loop"/>
</dbReference>
<dbReference type="AlphaFoldDB" id="A0A6P3VMC0"/>
<gene>
    <name evidence="3" type="primary">LOC105893127</name>
</gene>
<evidence type="ECO:0000313" key="2">
    <source>
        <dbReference type="Proteomes" id="UP000515152"/>
    </source>
</evidence>
<proteinExistence type="predicted"/>
<evidence type="ECO:0000313" key="3">
    <source>
        <dbReference type="RefSeq" id="XP_012674938.1"/>
    </source>
</evidence>
<name>A0A6P3VMC0_CLUHA</name>
<dbReference type="GeneID" id="105893127"/>
<dbReference type="KEGG" id="char:105893127"/>
<dbReference type="InterPro" id="IPR029359">
    <property type="entry name" value="FAM181"/>
</dbReference>
<feature type="compositionally biased region" description="Polar residues" evidence="1">
    <location>
        <begin position="101"/>
        <end position="117"/>
    </location>
</feature>
<dbReference type="OrthoDB" id="5982901at2759"/>
<evidence type="ECO:0000256" key="1">
    <source>
        <dbReference type="SAM" id="MobiDB-lite"/>
    </source>
</evidence>
<protein>
    <submittedName>
        <fullName evidence="3">Protein FAM181A</fullName>
    </submittedName>
</protein>
<reference evidence="3" key="1">
    <citation type="submission" date="2025-08" db="UniProtKB">
        <authorList>
            <consortium name="RefSeq"/>
        </authorList>
    </citation>
    <scope>IDENTIFICATION</scope>
</reference>
<dbReference type="Pfam" id="PF15238">
    <property type="entry name" value="TEADIR3"/>
    <property type="match status" value="1"/>
</dbReference>
<dbReference type="RefSeq" id="XP_012674938.1">
    <property type="nucleotide sequence ID" value="XM_012819484.3"/>
</dbReference>
<keyword evidence="2" id="KW-1185">Reference proteome</keyword>
<organism evidence="2 3">
    <name type="scientific">Clupea harengus</name>
    <name type="common">Atlantic herring</name>
    <dbReference type="NCBI Taxonomy" id="7950"/>
    <lineage>
        <taxon>Eukaryota</taxon>
        <taxon>Metazoa</taxon>
        <taxon>Chordata</taxon>
        <taxon>Craniata</taxon>
        <taxon>Vertebrata</taxon>
        <taxon>Euteleostomi</taxon>
        <taxon>Actinopterygii</taxon>
        <taxon>Neopterygii</taxon>
        <taxon>Teleostei</taxon>
        <taxon>Clupei</taxon>
        <taxon>Clupeiformes</taxon>
        <taxon>Clupeoidei</taxon>
        <taxon>Clupeidae</taxon>
        <taxon>Clupea</taxon>
    </lineage>
</organism>
<feature type="region of interest" description="Disordered" evidence="1">
    <location>
        <begin position="97"/>
        <end position="118"/>
    </location>
</feature>
<dbReference type="PANTHER" id="PTHR33766:SF1">
    <property type="entry name" value="PROTEIN FAM181A"/>
    <property type="match status" value="1"/>
</dbReference>
<sequence>MANADSEVRTLLNFVNLASSDIKAALDKSAPCRRSVDHRKYLQKQLKRFSKRYSRLPRCRSYRTTELGMKNISEDNPVVYSLEGIHQLNLRGKKESVASDLHQNSSNLHKNGDQNQVPMRKRQLPASFWKEPTSSQQSLTASLVTVTKETDVPRGTIPLVPDGENIYRFNDNNINSLHTFSDSVESTPLKMDLTCRNVDLCGCYSLQYHGQILQRHLIAPRSAFFSVGAPAAMAVDADRHNSPNRLEYHATHVVVKPIPTKPALSSSMFSMFGFI</sequence>